<keyword evidence="6 7" id="KW-0804">Transcription</keyword>
<dbReference type="Proteomes" id="UP001058860">
    <property type="component" value="Chromosome"/>
</dbReference>
<evidence type="ECO:0000256" key="3">
    <source>
        <dbReference type="ARBA" id="ARBA00022737"/>
    </source>
</evidence>
<name>A0ABY5PBI2_9ACTN</name>
<evidence type="ECO:0000256" key="5">
    <source>
        <dbReference type="ARBA" id="ARBA00023125"/>
    </source>
</evidence>
<dbReference type="Gene3D" id="3.40.1550.20">
    <property type="entry name" value="Transcriptional regulator MraZ domain"/>
    <property type="match status" value="1"/>
</dbReference>
<keyword evidence="2 7" id="KW-0963">Cytoplasm</keyword>
<evidence type="ECO:0000259" key="8">
    <source>
        <dbReference type="PROSITE" id="PS51740"/>
    </source>
</evidence>
<keyword evidence="5 7" id="KW-0238">DNA-binding</keyword>
<evidence type="ECO:0000313" key="10">
    <source>
        <dbReference type="Proteomes" id="UP001058860"/>
    </source>
</evidence>
<dbReference type="PANTHER" id="PTHR34701">
    <property type="entry name" value="TRANSCRIPTIONAL REGULATOR MRAZ"/>
    <property type="match status" value="1"/>
</dbReference>
<keyword evidence="3" id="KW-0677">Repeat</keyword>
<dbReference type="CDD" id="cd16321">
    <property type="entry name" value="MraZ_C"/>
    <property type="match status" value="1"/>
</dbReference>
<dbReference type="InterPro" id="IPR020603">
    <property type="entry name" value="MraZ_dom"/>
</dbReference>
<dbReference type="HAMAP" id="MF_01008">
    <property type="entry name" value="MraZ"/>
    <property type="match status" value="1"/>
</dbReference>
<dbReference type="NCBIfam" id="TIGR00242">
    <property type="entry name" value="division/cell wall cluster transcriptional repressor MraZ"/>
    <property type="match status" value="1"/>
</dbReference>
<dbReference type="Pfam" id="PF02381">
    <property type="entry name" value="MraZ"/>
    <property type="match status" value="2"/>
</dbReference>
<dbReference type="InterPro" id="IPR035642">
    <property type="entry name" value="MraZ_N"/>
</dbReference>
<dbReference type="SUPFAM" id="SSF89447">
    <property type="entry name" value="AbrB/MazE/MraZ-like"/>
    <property type="match status" value="1"/>
</dbReference>
<evidence type="ECO:0000256" key="2">
    <source>
        <dbReference type="ARBA" id="ARBA00022490"/>
    </source>
</evidence>
<evidence type="ECO:0000256" key="7">
    <source>
        <dbReference type="HAMAP-Rule" id="MF_01008"/>
    </source>
</evidence>
<evidence type="ECO:0000313" key="9">
    <source>
        <dbReference type="EMBL" id="UUY02026.1"/>
    </source>
</evidence>
<evidence type="ECO:0000256" key="1">
    <source>
        <dbReference type="ARBA" id="ARBA00013860"/>
    </source>
</evidence>
<dbReference type="CDD" id="cd16320">
    <property type="entry name" value="MraZ_N"/>
    <property type="match status" value="1"/>
</dbReference>
<accession>A0ABY5PBI2</accession>
<organism evidence="9 10">
    <name type="scientific">Svornostia abyssi</name>
    <dbReference type="NCBI Taxonomy" id="2898438"/>
    <lineage>
        <taxon>Bacteria</taxon>
        <taxon>Bacillati</taxon>
        <taxon>Actinomycetota</taxon>
        <taxon>Thermoleophilia</taxon>
        <taxon>Solirubrobacterales</taxon>
        <taxon>Baekduiaceae</taxon>
        <taxon>Svornostia</taxon>
    </lineage>
</organism>
<dbReference type="InterPro" id="IPR003444">
    <property type="entry name" value="MraZ"/>
</dbReference>
<evidence type="ECO:0000256" key="4">
    <source>
        <dbReference type="ARBA" id="ARBA00023015"/>
    </source>
</evidence>
<feature type="domain" description="SpoVT-AbrB" evidence="8">
    <location>
        <begin position="78"/>
        <end position="121"/>
    </location>
</feature>
<evidence type="ECO:0000256" key="6">
    <source>
        <dbReference type="ARBA" id="ARBA00023163"/>
    </source>
</evidence>
<dbReference type="InterPro" id="IPR037914">
    <property type="entry name" value="SpoVT-AbrB_sf"/>
</dbReference>
<dbReference type="InterPro" id="IPR007159">
    <property type="entry name" value="SpoVT-AbrB_dom"/>
</dbReference>
<dbReference type="PROSITE" id="PS51740">
    <property type="entry name" value="SPOVT_ABRB"/>
    <property type="match status" value="2"/>
</dbReference>
<feature type="domain" description="SpoVT-AbrB" evidence="8">
    <location>
        <begin position="6"/>
        <end position="48"/>
    </location>
</feature>
<keyword evidence="10" id="KW-1185">Reference proteome</keyword>
<protein>
    <recommendedName>
        <fullName evidence="1 7">Transcriptional regulator MraZ</fullName>
    </recommendedName>
</protein>
<sequence length="143" mass="15514">MAFRGTFDHSLDAKNRLTVPSKFRAALSGGIVVAAGIEPCVAIWPAADYDAYVERSVAQFPELSPQRRQMTRFFSANAFDAELDSAGRVMVPPKLLTHAGLTKEAVVVGAESCLELWDRTAWADYDADLSPEQITQSLGHAAS</sequence>
<gene>
    <name evidence="7 9" type="primary">mraZ</name>
    <name evidence="9" type="ORF">LRS13_15030</name>
</gene>
<dbReference type="RefSeq" id="WP_353862565.1">
    <property type="nucleotide sequence ID" value="NZ_CP088295.1"/>
</dbReference>
<comment type="subcellular location">
    <subcellularLocation>
        <location evidence="7">Cytoplasm</location>
        <location evidence="7">Nucleoid</location>
    </subcellularLocation>
</comment>
<reference evidence="10" key="1">
    <citation type="submission" date="2021-11" db="EMBL/GenBank/DDBJ databases">
        <title>Cultivation dependent microbiological survey of springs from the worlds oldest radium mine currently devoted to the extraction of radon-saturated water.</title>
        <authorList>
            <person name="Kapinusova G."/>
            <person name="Smrhova T."/>
            <person name="Strejcek M."/>
            <person name="Suman J."/>
            <person name="Jani K."/>
            <person name="Pajer P."/>
            <person name="Uhlik O."/>
        </authorList>
    </citation>
    <scope>NUCLEOTIDE SEQUENCE [LARGE SCALE GENOMIC DNA]</scope>
    <source>
        <strain evidence="10">J379</strain>
    </source>
</reference>
<dbReference type="InterPro" id="IPR035644">
    <property type="entry name" value="MraZ_C"/>
</dbReference>
<keyword evidence="4 7" id="KW-0805">Transcription regulation</keyword>
<comment type="similarity">
    <text evidence="7">Belongs to the MraZ family.</text>
</comment>
<dbReference type="InterPro" id="IPR038619">
    <property type="entry name" value="MraZ_sf"/>
</dbReference>
<dbReference type="EMBL" id="CP088295">
    <property type="protein sequence ID" value="UUY02026.1"/>
    <property type="molecule type" value="Genomic_DNA"/>
</dbReference>
<proteinExistence type="inferred from homology"/>
<dbReference type="PANTHER" id="PTHR34701:SF1">
    <property type="entry name" value="TRANSCRIPTIONAL REGULATOR MRAZ"/>
    <property type="match status" value="1"/>
</dbReference>
<comment type="subunit">
    <text evidence="7">Forms oligomers.</text>
</comment>